<accession>A0A060H6V5</accession>
<keyword evidence="1" id="KW-0812">Transmembrane</keyword>
<name>A0A060H6V5_XYLFS</name>
<evidence type="ECO:0008006" key="4">
    <source>
        <dbReference type="Google" id="ProtNLM"/>
    </source>
</evidence>
<dbReference type="HOGENOM" id="CLU_3159554_0_0_6"/>
<keyword evidence="1" id="KW-1133">Transmembrane helix</keyword>
<dbReference type="Proteomes" id="UP000027215">
    <property type="component" value="Chromosome"/>
</dbReference>
<evidence type="ECO:0000256" key="1">
    <source>
        <dbReference type="SAM" id="Phobius"/>
    </source>
</evidence>
<gene>
    <name evidence="2" type="ORF">D934_03095</name>
</gene>
<protein>
    <recommendedName>
        <fullName evidence="4">Transmembrane protein</fullName>
    </recommendedName>
</protein>
<feature type="transmembrane region" description="Helical" evidence="1">
    <location>
        <begin position="15"/>
        <end position="38"/>
    </location>
</feature>
<dbReference type="EMBL" id="CP006696">
    <property type="protein sequence ID" value="AIC11035.1"/>
    <property type="molecule type" value="Genomic_DNA"/>
</dbReference>
<sequence length="48" mass="5478">MLGRVIITLDVAFDVLSVSLVVSVAVPSYVDVIFLSFWRMLKMFWSLL</sequence>
<evidence type="ECO:0000313" key="3">
    <source>
        <dbReference type="Proteomes" id="UP000027215"/>
    </source>
</evidence>
<dbReference type="PATRIC" id="fig|155920.8.peg.750"/>
<dbReference type="KEGG" id="xfs:D934_03095"/>
<organism evidence="2 3">
    <name type="scientific">Xylella fastidiosa subsp. sandyi Ann-1</name>
    <dbReference type="NCBI Taxonomy" id="155920"/>
    <lineage>
        <taxon>Bacteria</taxon>
        <taxon>Pseudomonadati</taxon>
        <taxon>Pseudomonadota</taxon>
        <taxon>Gammaproteobacteria</taxon>
        <taxon>Lysobacterales</taxon>
        <taxon>Lysobacteraceae</taxon>
        <taxon>Xylella</taxon>
    </lineage>
</organism>
<reference evidence="2 3" key="1">
    <citation type="submission" date="2013-08" db="EMBL/GenBank/DDBJ databases">
        <authorList>
            <person name="Stouthamer R."/>
            <person name="Nunney L."/>
        </authorList>
    </citation>
    <scope>NUCLEOTIDE SEQUENCE [LARGE SCALE GENOMIC DNA]</scope>
    <source>
        <strain evidence="3">ann-1</strain>
    </source>
</reference>
<dbReference type="AlphaFoldDB" id="A0A060H6V5"/>
<evidence type="ECO:0000313" key="2">
    <source>
        <dbReference type="EMBL" id="AIC11035.1"/>
    </source>
</evidence>
<proteinExistence type="predicted"/>
<keyword evidence="1" id="KW-0472">Membrane</keyword>